<evidence type="ECO:0000256" key="2">
    <source>
        <dbReference type="ARBA" id="ARBA00022630"/>
    </source>
</evidence>
<keyword evidence="5" id="KW-0664">Pyridoxine biosynthesis</keyword>
<feature type="binding site" evidence="5 7">
    <location>
        <position position="194"/>
    </location>
    <ligand>
        <name>FMN</name>
        <dbReference type="ChEBI" id="CHEBI:58210"/>
    </ligand>
</feature>
<comment type="pathway">
    <text evidence="5">Cofactor metabolism; pyridoxal 5'-phosphate salvage; pyridoxal 5'-phosphate from pyridoxine 5'-phosphate: step 1/1.</text>
</comment>
<feature type="binding site" evidence="5 6">
    <location>
        <position position="122"/>
    </location>
    <ligand>
        <name>substrate</name>
    </ligand>
</feature>
<evidence type="ECO:0000256" key="3">
    <source>
        <dbReference type="ARBA" id="ARBA00022643"/>
    </source>
</evidence>
<comment type="caution">
    <text evidence="10">The sequence shown here is derived from an EMBL/GenBank/DDBJ whole genome shotgun (WGS) entry which is preliminary data.</text>
</comment>
<dbReference type="InterPro" id="IPR000659">
    <property type="entry name" value="Pyridox_Oxase"/>
</dbReference>
<evidence type="ECO:0000256" key="5">
    <source>
        <dbReference type="HAMAP-Rule" id="MF_01629"/>
    </source>
</evidence>
<dbReference type="HAMAP" id="MF_01629">
    <property type="entry name" value="PdxH"/>
    <property type="match status" value="1"/>
</dbReference>
<name>A0A0R2SFD1_9GAMM</name>
<evidence type="ECO:0000259" key="8">
    <source>
        <dbReference type="Pfam" id="PF01243"/>
    </source>
</evidence>
<dbReference type="InterPro" id="IPR011576">
    <property type="entry name" value="Pyridox_Oxase_N"/>
</dbReference>
<evidence type="ECO:0000256" key="6">
    <source>
        <dbReference type="PIRSR" id="PIRSR000190-1"/>
    </source>
</evidence>
<feature type="binding site" evidence="5 7">
    <location>
        <position position="104"/>
    </location>
    <ligand>
        <name>FMN</name>
        <dbReference type="ChEBI" id="CHEBI:58210"/>
    </ligand>
</feature>
<evidence type="ECO:0000256" key="4">
    <source>
        <dbReference type="ARBA" id="ARBA00023002"/>
    </source>
</evidence>
<comment type="catalytic activity">
    <reaction evidence="5">
        <text>pyridoxine 5'-phosphate + O2 = pyridoxal 5'-phosphate + H2O2</text>
        <dbReference type="Rhea" id="RHEA:15149"/>
        <dbReference type="ChEBI" id="CHEBI:15379"/>
        <dbReference type="ChEBI" id="CHEBI:16240"/>
        <dbReference type="ChEBI" id="CHEBI:58589"/>
        <dbReference type="ChEBI" id="CHEBI:597326"/>
        <dbReference type="EC" id="1.4.3.5"/>
    </reaction>
</comment>
<feature type="binding site" evidence="6">
    <location>
        <begin position="7"/>
        <end position="10"/>
    </location>
    <ligand>
        <name>substrate</name>
    </ligand>
</feature>
<evidence type="ECO:0000256" key="1">
    <source>
        <dbReference type="ARBA" id="ARBA00007301"/>
    </source>
</evidence>
<feature type="binding site" evidence="5 7">
    <location>
        <position position="184"/>
    </location>
    <ligand>
        <name>FMN</name>
        <dbReference type="ChEBI" id="CHEBI:58210"/>
    </ligand>
</feature>
<gene>
    <name evidence="5" type="primary">pdxH</name>
    <name evidence="10" type="ORF">ABR69_09635</name>
</gene>
<accession>A0A0R2SFD1</accession>
<dbReference type="EC" id="1.4.3.5" evidence="5"/>
<keyword evidence="2 5" id="KW-0285">Flavoprotein</keyword>
<feature type="binding site" evidence="5 6">
    <location>
        <position position="126"/>
    </location>
    <ligand>
        <name>substrate</name>
    </ligand>
</feature>
<dbReference type="PROSITE" id="PS01064">
    <property type="entry name" value="PYRIDOX_OXIDASE"/>
    <property type="match status" value="1"/>
</dbReference>
<dbReference type="InterPro" id="IPR019740">
    <property type="entry name" value="Pyridox_Oxase_CS"/>
</dbReference>
<comment type="similarity">
    <text evidence="1 5">Belongs to the pyridoxamine 5'-phosphate oxidase family.</text>
</comment>
<dbReference type="NCBIfam" id="TIGR00558">
    <property type="entry name" value="pdxH"/>
    <property type="match status" value="1"/>
</dbReference>
<organism evidence="10 11">
    <name type="scientific">OM182 bacterium BACL3 MAG-120507-bin80</name>
    <dbReference type="NCBI Taxonomy" id="1655577"/>
    <lineage>
        <taxon>Bacteria</taxon>
        <taxon>Pseudomonadati</taxon>
        <taxon>Pseudomonadota</taxon>
        <taxon>Gammaproteobacteria</taxon>
        <taxon>OMG group</taxon>
        <taxon>OM182 clade</taxon>
    </lineage>
</organism>
<keyword evidence="3 5" id="KW-0288">FMN</keyword>
<feature type="binding site" evidence="5 6">
    <location>
        <position position="65"/>
    </location>
    <ligand>
        <name>substrate</name>
    </ligand>
</feature>
<dbReference type="PANTHER" id="PTHR10851">
    <property type="entry name" value="PYRIDOXINE-5-PHOSPHATE OXIDASE"/>
    <property type="match status" value="1"/>
</dbReference>
<feature type="binding site" evidence="5 7">
    <location>
        <position position="82"/>
    </location>
    <ligand>
        <name>FMN</name>
        <dbReference type="ChEBI" id="CHEBI:58210"/>
    </ligand>
</feature>
<comment type="pathway">
    <text evidence="5">Cofactor metabolism; pyridoxal 5'-phosphate salvage; pyridoxal 5'-phosphate from pyridoxamine 5'-phosphate: step 1/1.</text>
</comment>
<dbReference type="EMBL" id="LIBB01000180">
    <property type="protein sequence ID" value="KRO71453.1"/>
    <property type="molecule type" value="Genomic_DNA"/>
</dbReference>
<feature type="binding site" evidence="5 7">
    <location>
        <begin position="139"/>
        <end position="140"/>
    </location>
    <ligand>
        <name>FMN</name>
        <dbReference type="ChEBI" id="CHEBI:58210"/>
    </ligand>
</feature>
<sequence>MDLHDLRREYLLGELRSADLGDDPHDQFAKWMKQAFEMEVVDPPAMTIATVDAHGVPSQRIVLLKHFDAEGFVFYTSYASHKGRDLDLNPNISLHFPWHSVERQVRVSGVAERLSVEDSQRYFHSRPRGSQLAAAVSPQSEVVESREALEAAFAALDKSTEGAEVPCPSTWGGYRVRASQIEFWQGGANRLHNRFRYTRDGLTWIIERLAP</sequence>
<feature type="binding site" evidence="5 6">
    <location>
        <begin position="190"/>
        <end position="192"/>
    </location>
    <ligand>
        <name>substrate</name>
    </ligand>
</feature>
<dbReference type="UniPathway" id="UPA01068">
    <property type="reaction ID" value="UER00304"/>
</dbReference>
<dbReference type="InterPro" id="IPR012349">
    <property type="entry name" value="Split_barrel_FMN-bd"/>
</dbReference>
<feature type="domain" description="Pyridoxamine 5'-phosphate oxidase N-terminal" evidence="8">
    <location>
        <begin position="34"/>
        <end position="155"/>
    </location>
</feature>
<proteinExistence type="inferred from homology"/>
<dbReference type="AlphaFoldDB" id="A0A0R2SFD1"/>
<evidence type="ECO:0000259" key="9">
    <source>
        <dbReference type="Pfam" id="PF10590"/>
    </source>
</evidence>
<comment type="function">
    <text evidence="5">Catalyzes the oxidation of either pyridoxine 5'-phosphate (PNP) or pyridoxamine 5'-phosphate (PMP) into pyridoxal 5'-phosphate (PLP).</text>
</comment>
<dbReference type="Pfam" id="PF01243">
    <property type="entry name" value="PNPOx_N"/>
    <property type="match status" value="1"/>
</dbReference>
<dbReference type="SUPFAM" id="SSF50475">
    <property type="entry name" value="FMN-binding split barrel"/>
    <property type="match status" value="1"/>
</dbReference>
<dbReference type="GO" id="GO:0004733">
    <property type="term" value="F:pyridoxamine phosphate oxidase activity"/>
    <property type="evidence" value="ECO:0007669"/>
    <property type="project" value="UniProtKB-UniRule"/>
</dbReference>
<dbReference type="GO" id="GO:0010181">
    <property type="term" value="F:FMN binding"/>
    <property type="evidence" value="ECO:0007669"/>
    <property type="project" value="UniProtKB-UniRule"/>
</dbReference>
<keyword evidence="4 5" id="KW-0560">Oxidoreductase</keyword>
<evidence type="ECO:0000313" key="11">
    <source>
        <dbReference type="Proteomes" id="UP000051934"/>
    </source>
</evidence>
<dbReference type="Gene3D" id="2.30.110.10">
    <property type="entry name" value="Electron Transport, Fmn-binding Protein, Chain A"/>
    <property type="match status" value="1"/>
</dbReference>
<dbReference type="Pfam" id="PF10590">
    <property type="entry name" value="PNP_phzG_C"/>
    <property type="match status" value="1"/>
</dbReference>
<evidence type="ECO:0000313" key="10">
    <source>
        <dbReference type="EMBL" id="KRO71453.1"/>
    </source>
</evidence>
<dbReference type="Proteomes" id="UP000051934">
    <property type="component" value="Unassembled WGS sequence"/>
</dbReference>
<protein>
    <recommendedName>
        <fullName evidence="5">Pyridoxine/pyridoxamine 5'-phosphate oxidase</fullName>
        <ecNumber evidence="5">1.4.3.5</ecNumber>
    </recommendedName>
    <alternativeName>
        <fullName evidence="5">PNP/PMP oxidase</fullName>
        <shortName evidence="5">PNPOx</shortName>
    </alternativeName>
    <alternativeName>
        <fullName evidence="5">Pyridoxal 5'-phosphate synthase</fullName>
    </alternativeName>
</protein>
<feature type="binding site" evidence="5 6">
    <location>
        <position position="130"/>
    </location>
    <ligand>
        <name>substrate</name>
    </ligand>
</feature>
<dbReference type="PIRSF" id="PIRSF000190">
    <property type="entry name" value="Pyd_amn-ph_oxd"/>
    <property type="match status" value="1"/>
</dbReference>
<dbReference type="PANTHER" id="PTHR10851:SF0">
    <property type="entry name" value="PYRIDOXINE-5'-PHOSPHATE OXIDASE"/>
    <property type="match status" value="1"/>
</dbReference>
<dbReference type="GO" id="GO:0008615">
    <property type="term" value="P:pyridoxine biosynthetic process"/>
    <property type="evidence" value="ECO:0007669"/>
    <property type="project" value="UniProtKB-UniRule"/>
</dbReference>
<feature type="domain" description="Pyridoxine 5'-phosphate oxidase dimerisation C-terminal" evidence="9">
    <location>
        <begin position="171"/>
        <end position="211"/>
    </location>
</feature>
<dbReference type="NCBIfam" id="NF004231">
    <property type="entry name" value="PRK05679.1"/>
    <property type="match status" value="1"/>
</dbReference>
<comment type="catalytic activity">
    <reaction evidence="5">
        <text>pyridoxamine 5'-phosphate + O2 + H2O = pyridoxal 5'-phosphate + H2O2 + NH4(+)</text>
        <dbReference type="Rhea" id="RHEA:15817"/>
        <dbReference type="ChEBI" id="CHEBI:15377"/>
        <dbReference type="ChEBI" id="CHEBI:15379"/>
        <dbReference type="ChEBI" id="CHEBI:16240"/>
        <dbReference type="ChEBI" id="CHEBI:28938"/>
        <dbReference type="ChEBI" id="CHEBI:58451"/>
        <dbReference type="ChEBI" id="CHEBI:597326"/>
        <dbReference type="EC" id="1.4.3.5"/>
    </reaction>
</comment>
<reference evidence="10 11" key="1">
    <citation type="submission" date="2015-10" db="EMBL/GenBank/DDBJ databases">
        <title>Metagenome-Assembled Genomes uncover a global brackish microbiome.</title>
        <authorList>
            <person name="Hugerth L.W."/>
            <person name="Larsson J."/>
            <person name="Alneberg J."/>
            <person name="Lindh M.V."/>
            <person name="Legrand C."/>
            <person name="Pinhassi J."/>
            <person name="Andersson A.F."/>
        </authorList>
    </citation>
    <scope>NUCLEOTIDE SEQUENCE [LARGE SCALE GENOMIC DNA]</scope>
    <source>
        <strain evidence="10">BACL4 MAG-120507-bin80</strain>
    </source>
</reference>
<evidence type="ECO:0000256" key="7">
    <source>
        <dbReference type="PIRSR" id="PIRSR000190-2"/>
    </source>
</evidence>
<feature type="binding site" evidence="5 7">
    <location>
        <begin position="75"/>
        <end position="76"/>
    </location>
    <ligand>
        <name>FMN</name>
        <dbReference type="ChEBI" id="CHEBI:58210"/>
    </ligand>
</feature>
<comment type="subunit">
    <text evidence="5">Homodimer.</text>
</comment>
<comment type="caution">
    <text evidence="5">Lacks conserved residue(s) required for the propagation of feature annotation.</text>
</comment>
<feature type="binding site" evidence="5 7">
    <location>
        <begin position="60"/>
        <end position="65"/>
    </location>
    <ligand>
        <name>FMN</name>
        <dbReference type="ChEBI" id="CHEBI:58210"/>
    </ligand>
</feature>
<comment type="cofactor">
    <cofactor evidence="5 7">
        <name>FMN</name>
        <dbReference type="ChEBI" id="CHEBI:58210"/>
    </cofactor>
    <text evidence="5 7">Binds 1 FMN per subunit.</text>
</comment>
<dbReference type="InterPro" id="IPR019576">
    <property type="entry name" value="Pyridoxamine_oxidase_dimer_C"/>
</dbReference>